<dbReference type="Gene3D" id="1.10.150.240">
    <property type="entry name" value="Putative phosphatase, domain 2"/>
    <property type="match status" value="1"/>
</dbReference>
<sequence>MGGTDGVAAVGGLQAVIFDVDGTLADTERDGHRPAFNEAFVRHGIDVEWDVEHYGSLLRITGGRRRVAADLTGRGWDPDDAAATALDVHRTKTALFVERVQAGAFVPRPGLTAFVDGLVAAGVRIGVATTGRRDWAVPLVRHLLGDVVEVVVTGDEVERLKPDPEAYLLALQGLGLDASAALAVEDSGVGVRAATGAGLATVVVTNGYTVGQDFTGAALVLPGYDGSPGGGPGDRTAQGGSGPLTAQRAIDVHTAWWRAR</sequence>
<dbReference type="PANTHER" id="PTHR42896">
    <property type="entry name" value="XYLULOSE-1,5-BISPHOSPHATE (XUBP) PHOSPHATASE"/>
    <property type="match status" value="1"/>
</dbReference>
<evidence type="ECO:0000313" key="3">
    <source>
        <dbReference type="Proteomes" id="UP001597182"/>
    </source>
</evidence>
<dbReference type="InterPro" id="IPR023198">
    <property type="entry name" value="PGP-like_dom2"/>
</dbReference>
<keyword evidence="3" id="KW-1185">Reference proteome</keyword>
<dbReference type="InterPro" id="IPR023214">
    <property type="entry name" value="HAD_sf"/>
</dbReference>
<dbReference type="SUPFAM" id="SSF56784">
    <property type="entry name" value="HAD-like"/>
    <property type="match status" value="1"/>
</dbReference>
<dbReference type="PANTHER" id="PTHR42896:SF2">
    <property type="entry name" value="CBBY-LIKE PROTEIN"/>
    <property type="match status" value="1"/>
</dbReference>
<dbReference type="SFLD" id="SFLDG01129">
    <property type="entry name" value="C1.5:_HAD__Beta-PGM__Phosphata"/>
    <property type="match status" value="1"/>
</dbReference>
<dbReference type="RefSeq" id="WP_339124735.1">
    <property type="nucleotide sequence ID" value="NZ_BAABKS010000067.1"/>
</dbReference>
<dbReference type="Pfam" id="PF00702">
    <property type="entry name" value="Hydrolase"/>
    <property type="match status" value="1"/>
</dbReference>
<dbReference type="InterPro" id="IPR036412">
    <property type="entry name" value="HAD-like_sf"/>
</dbReference>
<dbReference type="InterPro" id="IPR044999">
    <property type="entry name" value="CbbY-like"/>
</dbReference>
<evidence type="ECO:0000313" key="2">
    <source>
        <dbReference type="EMBL" id="MFD1232808.1"/>
    </source>
</evidence>
<dbReference type="InterPro" id="IPR006439">
    <property type="entry name" value="HAD-SF_hydro_IA"/>
</dbReference>
<feature type="region of interest" description="Disordered" evidence="1">
    <location>
        <begin position="225"/>
        <end position="244"/>
    </location>
</feature>
<dbReference type="GO" id="GO:0016787">
    <property type="term" value="F:hydrolase activity"/>
    <property type="evidence" value="ECO:0007669"/>
    <property type="project" value="UniProtKB-KW"/>
</dbReference>
<reference evidence="3" key="1">
    <citation type="journal article" date="2019" name="Int. J. Syst. Evol. Microbiol.">
        <title>The Global Catalogue of Microorganisms (GCM) 10K type strain sequencing project: providing services to taxonomists for standard genome sequencing and annotation.</title>
        <authorList>
            <consortium name="The Broad Institute Genomics Platform"/>
            <consortium name="The Broad Institute Genome Sequencing Center for Infectious Disease"/>
            <person name="Wu L."/>
            <person name="Ma J."/>
        </authorList>
    </citation>
    <scope>NUCLEOTIDE SEQUENCE [LARGE SCALE GENOMIC DNA]</scope>
    <source>
        <strain evidence="3">CCUG 49018</strain>
    </source>
</reference>
<dbReference type="SFLD" id="SFLDS00003">
    <property type="entry name" value="Haloacid_Dehalogenase"/>
    <property type="match status" value="1"/>
</dbReference>
<name>A0ABW3VF74_9PSEU</name>
<accession>A0ABW3VF74</accession>
<keyword evidence="2" id="KW-0378">Hydrolase</keyword>
<dbReference type="Gene3D" id="3.40.50.1000">
    <property type="entry name" value="HAD superfamily/HAD-like"/>
    <property type="match status" value="1"/>
</dbReference>
<dbReference type="Proteomes" id="UP001597182">
    <property type="component" value="Unassembled WGS sequence"/>
</dbReference>
<comment type="caution">
    <text evidence="2">The sequence shown here is derived from an EMBL/GenBank/DDBJ whole genome shotgun (WGS) entry which is preliminary data.</text>
</comment>
<proteinExistence type="predicted"/>
<organism evidence="2 3">
    <name type="scientific">Pseudonocardia benzenivorans</name>
    <dbReference type="NCBI Taxonomy" id="228005"/>
    <lineage>
        <taxon>Bacteria</taxon>
        <taxon>Bacillati</taxon>
        <taxon>Actinomycetota</taxon>
        <taxon>Actinomycetes</taxon>
        <taxon>Pseudonocardiales</taxon>
        <taxon>Pseudonocardiaceae</taxon>
        <taxon>Pseudonocardia</taxon>
    </lineage>
</organism>
<dbReference type="NCBIfam" id="TIGR01509">
    <property type="entry name" value="HAD-SF-IA-v3"/>
    <property type="match status" value="1"/>
</dbReference>
<protein>
    <submittedName>
        <fullName evidence="2">HAD-IA family hydrolase</fullName>
    </submittedName>
</protein>
<dbReference type="PRINTS" id="PR00413">
    <property type="entry name" value="HADHALOGNASE"/>
</dbReference>
<gene>
    <name evidence="2" type="ORF">ACFQ34_05885</name>
</gene>
<dbReference type="EMBL" id="JBHTMB010000040">
    <property type="protein sequence ID" value="MFD1232808.1"/>
    <property type="molecule type" value="Genomic_DNA"/>
</dbReference>
<evidence type="ECO:0000256" key="1">
    <source>
        <dbReference type="SAM" id="MobiDB-lite"/>
    </source>
</evidence>